<gene>
    <name evidence="2" type="ORF">SMC1_01820</name>
</gene>
<dbReference type="InterPro" id="IPR012338">
    <property type="entry name" value="Beta-lactam/transpept-like"/>
</dbReference>
<feature type="domain" description="SLH" evidence="1">
    <location>
        <begin position="366"/>
        <end position="429"/>
    </location>
</feature>
<keyword evidence="3" id="KW-1185">Reference proteome</keyword>
<dbReference type="Pfam" id="PF00395">
    <property type="entry name" value="SLH"/>
    <property type="match status" value="3"/>
</dbReference>
<dbReference type="SUPFAM" id="SSF56601">
    <property type="entry name" value="beta-lactamase/transpeptidase-like"/>
    <property type="match status" value="1"/>
</dbReference>
<evidence type="ECO:0000259" key="1">
    <source>
        <dbReference type="PROSITE" id="PS51272"/>
    </source>
</evidence>
<evidence type="ECO:0000313" key="2">
    <source>
        <dbReference type="EMBL" id="RIE17380.1"/>
    </source>
</evidence>
<dbReference type="PROSITE" id="PS51272">
    <property type="entry name" value="SLH"/>
    <property type="match status" value="3"/>
</dbReference>
<name>A0A398DR47_9BACT</name>
<organism evidence="2 3">
    <name type="scientific">Candidatus Cryosericum septentrionale</name>
    <dbReference type="NCBI Taxonomy" id="2290913"/>
    <lineage>
        <taxon>Bacteria</taxon>
        <taxon>Pseudomonadati</taxon>
        <taxon>Caldisericota/Cryosericota group</taxon>
        <taxon>Candidatus Cryosericota</taxon>
        <taxon>Candidatus Cryosericia</taxon>
        <taxon>Candidatus Cryosericales</taxon>
        <taxon>Candidatus Cryosericaceae</taxon>
        <taxon>Candidatus Cryosericum</taxon>
    </lineage>
</organism>
<comment type="caution">
    <text evidence="2">The sequence shown here is derived from an EMBL/GenBank/DDBJ whole genome shotgun (WGS) entry which is preliminary data.</text>
</comment>
<dbReference type="InterPro" id="IPR001466">
    <property type="entry name" value="Beta-lactam-related"/>
</dbReference>
<feature type="domain" description="SLH" evidence="1">
    <location>
        <begin position="430"/>
        <end position="485"/>
    </location>
</feature>
<accession>A0A398DR47</accession>
<evidence type="ECO:0000313" key="3">
    <source>
        <dbReference type="Proteomes" id="UP000266113"/>
    </source>
</evidence>
<dbReference type="InterPro" id="IPR001119">
    <property type="entry name" value="SLH_dom"/>
</dbReference>
<dbReference type="Proteomes" id="UP000266113">
    <property type="component" value="Unassembled WGS sequence"/>
</dbReference>
<dbReference type="PANTHER" id="PTHR43283">
    <property type="entry name" value="BETA-LACTAMASE-RELATED"/>
    <property type="match status" value="1"/>
</dbReference>
<dbReference type="EMBL" id="QXIY01000005">
    <property type="protein sequence ID" value="RIE17380.1"/>
    <property type="molecule type" value="Genomic_DNA"/>
</dbReference>
<feature type="domain" description="SLH" evidence="1">
    <location>
        <begin position="486"/>
        <end position="548"/>
    </location>
</feature>
<dbReference type="AlphaFoldDB" id="A0A398DR47"/>
<proteinExistence type="predicted"/>
<sequence length="548" mass="58184">MTHQTPPYHLNSSALRLVAGILILALLTSATGCAAPGRQVIAIGSYDMTEVDHFLSSAAPAARGMALVVVKDGKVIEGAGYDKFGPGTVVDIGSASRWLAAAAMMTLVDQGTLALGDPVSKYLPEFTGEKAGITIRQLWSYDSGLPATDASIDDRTLTLEECVRRIAAGPLPSLPGTAVSDGSVSIQVGARVCEVISGMTWQEFFRVRITEPLGMDSTSFNLMGFNRNPDVAGGARSTAEDYARFLTMLMQGGVWSGKHVLSAEAVAQIEQDQAPASTIAVTPYTAVASLLPSTSRARPGLGMWREETDPGTGTLLIASCPGTYGFTPWIDHKLNLAGVLSMKYDLAKAAYDIMRVRQLVPQAIAAGLRFKDVPATSWAFAAVTDLSARGLVTGYEDGKFHPDNAVTRAEYAKLVCSALGVEPDTVTSDPFKDVTVTHWAAGYVAAAVGKGWLTGYPGGLFKPEEPVSMAQALVVVTRSQRWNDRATLPYADVQPGYWAHAFIEACFTRGIIKKPDPGIESGGKLSPEGHCTRAQACVLLSRLLALKP</sequence>
<reference evidence="2 3" key="1">
    <citation type="submission" date="2018-09" db="EMBL/GenBank/DDBJ databases">
        <title>Discovery and Ecogenomic Context for Candidatus Cryosericales, a Global Caldiserica Order Active in Thawing Permafrost.</title>
        <authorList>
            <person name="Martinez M.A."/>
            <person name="Woodcroft B.J."/>
            <person name="Ignacio Espinoza J.C."/>
            <person name="Zayed A."/>
            <person name="Singleton C.M."/>
            <person name="Boyd J."/>
            <person name="Li Y.-F."/>
            <person name="Purvine S."/>
            <person name="Maughan H."/>
            <person name="Hodgkins S.B."/>
            <person name="Anderson D."/>
            <person name="Sederholm M."/>
            <person name="Temperton B."/>
            <person name="Saleska S.R."/>
            <person name="Tyson G.W."/>
            <person name="Rich V.I."/>
        </authorList>
    </citation>
    <scope>NUCLEOTIDE SEQUENCE [LARGE SCALE GENOMIC DNA]</scope>
    <source>
        <strain evidence="2 3">SMC1</strain>
    </source>
</reference>
<dbReference type="PANTHER" id="PTHR43283:SF3">
    <property type="entry name" value="BETA-LACTAMASE FAMILY PROTEIN (AFU_ORTHOLOGUE AFUA_5G07500)"/>
    <property type="match status" value="1"/>
</dbReference>
<dbReference type="Pfam" id="PF00144">
    <property type="entry name" value="Beta-lactamase"/>
    <property type="match status" value="1"/>
</dbReference>
<dbReference type="Gene3D" id="3.40.710.10">
    <property type="entry name" value="DD-peptidase/beta-lactamase superfamily"/>
    <property type="match status" value="1"/>
</dbReference>
<protein>
    <recommendedName>
        <fullName evidence="1">SLH domain-containing protein</fullName>
    </recommendedName>
</protein>
<dbReference type="InterPro" id="IPR050789">
    <property type="entry name" value="Diverse_Enzym_Activities"/>
</dbReference>